<dbReference type="InterPro" id="IPR002575">
    <property type="entry name" value="Aminoglycoside_PTrfase"/>
</dbReference>
<gene>
    <name evidence="13" type="primary">rdoA</name>
    <name evidence="11" type="synonym">srkA</name>
    <name evidence="13" type="ORF">EZMO1_0531</name>
</gene>
<keyword evidence="10 11" id="KW-0346">Stress response</keyword>
<dbReference type="Gene3D" id="1.10.510.10">
    <property type="entry name" value="Transferase(Phosphotransferase) domain 1"/>
    <property type="match status" value="1"/>
</dbReference>
<feature type="site" description="ATP" evidence="11">
    <location>
        <position position="43"/>
    </location>
</feature>
<evidence type="ECO:0000256" key="3">
    <source>
        <dbReference type="ARBA" id="ARBA00022553"/>
    </source>
</evidence>
<dbReference type="KEGG" id="emp:EZMO1_0531"/>
<keyword evidence="4 11" id="KW-0808">Transferase</keyword>
<dbReference type="SUPFAM" id="SSF56112">
    <property type="entry name" value="Protein kinase-like (PK-like)"/>
    <property type="match status" value="1"/>
</dbReference>
<dbReference type="GO" id="GO:0106310">
    <property type="term" value="F:protein serine kinase activity"/>
    <property type="evidence" value="ECO:0007669"/>
    <property type="project" value="RHEA"/>
</dbReference>
<keyword evidence="5 11" id="KW-0479">Metal-binding</keyword>
<evidence type="ECO:0000256" key="6">
    <source>
        <dbReference type="ARBA" id="ARBA00022741"/>
    </source>
</evidence>
<comment type="similarity">
    <text evidence="11">Belongs to the SrkA/RdoA protein kinase family.</text>
</comment>
<dbReference type="Gene3D" id="3.30.200.70">
    <property type="match status" value="1"/>
</dbReference>
<feature type="binding site" evidence="11">
    <location>
        <position position="215"/>
    </location>
    <ligand>
        <name>Mg(2+)</name>
        <dbReference type="ChEBI" id="CHEBI:18420"/>
    </ligand>
</feature>
<evidence type="ECO:0000256" key="2">
    <source>
        <dbReference type="ARBA" id="ARBA00022527"/>
    </source>
</evidence>
<keyword evidence="7 11" id="KW-0418">Kinase</keyword>
<evidence type="ECO:0000256" key="9">
    <source>
        <dbReference type="ARBA" id="ARBA00022842"/>
    </source>
</evidence>
<dbReference type="PANTHER" id="PTHR39573:SF1">
    <property type="entry name" value="STRESS RESPONSE KINASE A"/>
    <property type="match status" value="1"/>
</dbReference>
<dbReference type="Pfam" id="PF01636">
    <property type="entry name" value="APH"/>
    <property type="match status" value="1"/>
</dbReference>
<dbReference type="GO" id="GO:0004674">
    <property type="term" value="F:protein serine/threonine kinase activity"/>
    <property type="evidence" value="ECO:0007669"/>
    <property type="project" value="UniProtKB-UniRule"/>
</dbReference>
<evidence type="ECO:0000256" key="7">
    <source>
        <dbReference type="ARBA" id="ARBA00022777"/>
    </source>
</evidence>
<keyword evidence="3 11" id="KW-0597">Phosphoprotein</keyword>
<dbReference type="Gene3D" id="1.20.1270.170">
    <property type="match status" value="1"/>
</dbReference>
<dbReference type="PATRIC" id="fig|570277.3.peg.573"/>
<organism evidence="13 14">
    <name type="scientific">Endozoicomonas montiporae CL-33</name>
    <dbReference type="NCBI Taxonomy" id="570277"/>
    <lineage>
        <taxon>Bacteria</taxon>
        <taxon>Pseudomonadati</taxon>
        <taxon>Pseudomonadota</taxon>
        <taxon>Gammaproteobacteria</taxon>
        <taxon>Oceanospirillales</taxon>
        <taxon>Endozoicomonadaceae</taxon>
        <taxon>Endozoicomonas</taxon>
    </lineage>
</organism>
<keyword evidence="2 11" id="KW-0723">Serine/threonine-protein kinase</keyword>
<evidence type="ECO:0000256" key="1">
    <source>
        <dbReference type="ARBA" id="ARBA00022490"/>
    </source>
</evidence>
<keyword evidence="1 11" id="KW-0963">Cytoplasm</keyword>
<dbReference type="EMBL" id="CP013251">
    <property type="protein sequence ID" value="AMO54778.1"/>
    <property type="molecule type" value="Genomic_DNA"/>
</dbReference>
<dbReference type="GO" id="GO:0000287">
    <property type="term" value="F:magnesium ion binding"/>
    <property type="evidence" value="ECO:0007669"/>
    <property type="project" value="UniProtKB-UniRule"/>
</dbReference>
<dbReference type="GO" id="GO:0005737">
    <property type="term" value="C:cytoplasm"/>
    <property type="evidence" value="ECO:0007669"/>
    <property type="project" value="UniProtKB-SubCell"/>
</dbReference>
<protein>
    <recommendedName>
        <fullName evidence="11">Stress response kinase A</fullName>
        <ecNumber evidence="11">2.7.11.1</ecNumber>
    </recommendedName>
    <alternativeName>
        <fullName evidence="11">Serine/threonine-protein kinase SrkA</fullName>
    </alternativeName>
</protein>
<evidence type="ECO:0000313" key="13">
    <source>
        <dbReference type="EMBL" id="AMO54778.1"/>
    </source>
</evidence>
<evidence type="ECO:0000256" key="4">
    <source>
        <dbReference type="ARBA" id="ARBA00022679"/>
    </source>
</evidence>
<evidence type="ECO:0000256" key="10">
    <source>
        <dbReference type="ARBA" id="ARBA00023016"/>
    </source>
</evidence>
<dbReference type="Proteomes" id="UP000071065">
    <property type="component" value="Chromosome"/>
</dbReference>
<comment type="catalytic activity">
    <reaction evidence="11">
        <text>L-seryl-[protein] + ATP = O-phospho-L-seryl-[protein] + ADP + H(+)</text>
        <dbReference type="Rhea" id="RHEA:17989"/>
        <dbReference type="Rhea" id="RHEA-COMP:9863"/>
        <dbReference type="Rhea" id="RHEA-COMP:11604"/>
        <dbReference type="ChEBI" id="CHEBI:15378"/>
        <dbReference type="ChEBI" id="CHEBI:29999"/>
        <dbReference type="ChEBI" id="CHEBI:30616"/>
        <dbReference type="ChEBI" id="CHEBI:83421"/>
        <dbReference type="ChEBI" id="CHEBI:456216"/>
        <dbReference type="EC" id="2.7.11.1"/>
    </reaction>
</comment>
<dbReference type="GO" id="GO:0005524">
    <property type="term" value="F:ATP binding"/>
    <property type="evidence" value="ECO:0007669"/>
    <property type="project" value="UniProtKB-UniRule"/>
</dbReference>
<reference evidence="13 14" key="1">
    <citation type="journal article" date="2016" name="Front. Microbiol.">
        <title>Genomic Insight into the Host-Endosymbiont Relationship of Endozoicomonas montiporae CL-33(T) with its Coral Host.</title>
        <authorList>
            <person name="Ding J.-Y."/>
            <person name="Shiu J.-H."/>
            <person name="Chen W.-M."/>
            <person name="Chiang Y.-R."/>
            <person name="Tang S.-L."/>
        </authorList>
    </citation>
    <scope>NUCLEOTIDE SEQUENCE [LARGE SCALE GENOMIC DNA]</scope>
    <source>
        <strain evidence="13 14">CL-33</strain>
    </source>
</reference>
<dbReference type="NCBIfam" id="NF008738">
    <property type="entry name" value="PRK11768.1"/>
    <property type="match status" value="1"/>
</dbReference>
<dbReference type="HAMAP" id="MF_01497">
    <property type="entry name" value="SrkA_kinase"/>
    <property type="match status" value="1"/>
</dbReference>
<dbReference type="PANTHER" id="PTHR39573">
    <property type="entry name" value="STRESS RESPONSE KINASE A"/>
    <property type="match status" value="1"/>
</dbReference>
<comment type="function">
    <text evidence="11">A protein kinase that phosphorylates Ser and Thr residues. Probably acts to suppress the effects of stress linked to accumulation of reactive oxygen species. Probably involved in the extracytoplasmic stress response.</text>
</comment>
<feature type="active site" evidence="11">
    <location>
        <position position="227"/>
    </location>
</feature>
<evidence type="ECO:0000256" key="8">
    <source>
        <dbReference type="ARBA" id="ARBA00022840"/>
    </source>
</evidence>
<dbReference type="InterPro" id="IPR032882">
    <property type="entry name" value="SrkA/RdoA"/>
</dbReference>
<evidence type="ECO:0000313" key="14">
    <source>
        <dbReference type="Proteomes" id="UP000071065"/>
    </source>
</evidence>
<keyword evidence="6 11" id="KW-0547">Nucleotide-binding</keyword>
<feature type="binding site" evidence="11">
    <location>
        <position position="227"/>
    </location>
    <ligand>
        <name>Mg(2+)</name>
        <dbReference type="ChEBI" id="CHEBI:18420"/>
    </ligand>
</feature>
<name>A0A142B7Q2_9GAMM</name>
<accession>A0A142B7Q2</accession>
<dbReference type="AlphaFoldDB" id="A0A142B7Q2"/>
<feature type="domain" description="Aminoglycoside phosphotransferase" evidence="12">
    <location>
        <begin position="42"/>
        <end position="263"/>
    </location>
</feature>
<evidence type="ECO:0000256" key="5">
    <source>
        <dbReference type="ARBA" id="ARBA00022723"/>
    </source>
</evidence>
<comment type="subcellular location">
    <subcellularLocation>
        <location evidence="11">Cytoplasm</location>
    </subcellularLocation>
</comment>
<keyword evidence="9 11" id="KW-0460">Magnesium</keyword>
<keyword evidence="8 11" id="KW-0067">ATP-binding</keyword>
<dbReference type="STRING" id="570277.EZMO1_0531"/>
<comment type="subunit">
    <text evidence="11">Monomer.</text>
</comment>
<evidence type="ECO:0000259" key="12">
    <source>
        <dbReference type="Pfam" id="PF01636"/>
    </source>
</evidence>
<comment type="cofactor">
    <cofactor evidence="11">
        <name>Mg(2+)</name>
        <dbReference type="ChEBI" id="CHEBI:18420"/>
    </cofactor>
</comment>
<sequence length="336" mass="39545">MYADISMNSSAQHPYDQLTPDRVLDAIESQGYLSDARIMALNSYENRVYQVGIEESLRIIAKFYRPQRWTKEQILEEHEFSLELHDMEFPIVPPLKNEQGETLHEFEGFQFALFERKGGYPPELDNFDHLLTLGRCMGRLHQLGSAKPFEHRPAINLQRYGKDNVEWLLENDFIPTPLLPAYETLSRDILNKLENIEKQYQPKAIRVHGDAHCGNILWRDDNAHFVDFDDTCMAPAIQDLWMFLSGDRANQTAQLSELLEGYNEFYDFSPIELNLIEYFRTLRLMNYSGWLAKRWQDPAFPMAFPWFNTERYWSEHILELREQMAALDEPPLTIMP</sequence>
<feature type="active site" description="Proton acceptor" evidence="11">
    <location>
        <position position="210"/>
    </location>
</feature>
<comment type="catalytic activity">
    <reaction evidence="11">
        <text>L-threonyl-[protein] + ATP = O-phospho-L-threonyl-[protein] + ADP + H(+)</text>
        <dbReference type="Rhea" id="RHEA:46608"/>
        <dbReference type="Rhea" id="RHEA-COMP:11060"/>
        <dbReference type="Rhea" id="RHEA-COMP:11605"/>
        <dbReference type="ChEBI" id="CHEBI:15378"/>
        <dbReference type="ChEBI" id="CHEBI:30013"/>
        <dbReference type="ChEBI" id="CHEBI:30616"/>
        <dbReference type="ChEBI" id="CHEBI:61977"/>
        <dbReference type="ChEBI" id="CHEBI:456216"/>
        <dbReference type="EC" id="2.7.11.1"/>
    </reaction>
</comment>
<proteinExistence type="inferred from homology"/>
<dbReference type="InterPro" id="IPR011009">
    <property type="entry name" value="Kinase-like_dom_sf"/>
</dbReference>
<dbReference type="EC" id="2.7.11.1" evidence="11"/>
<evidence type="ECO:0000256" key="11">
    <source>
        <dbReference type="HAMAP-Rule" id="MF_01497"/>
    </source>
</evidence>